<gene>
    <name evidence="3" type="ORF">NCTC10172_00003</name>
</gene>
<keyword evidence="1" id="KW-0472">Membrane</keyword>
<keyword evidence="2" id="KW-0732">Signal</keyword>
<reference evidence="3 4" key="1">
    <citation type="submission" date="2019-01" db="EMBL/GenBank/DDBJ databases">
        <authorList>
            <consortium name="Pathogen Informatics"/>
        </authorList>
    </citation>
    <scope>NUCLEOTIDE SEQUENCE [LARGE SCALE GENOMIC DNA]</scope>
    <source>
        <strain evidence="3 4">NCTC10172</strain>
    </source>
</reference>
<evidence type="ECO:0000313" key="4">
    <source>
        <dbReference type="Proteomes" id="UP000290909"/>
    </source>
</evidence>
<sequence>MYKRIAHVFLFIMAISLNLSFRVFAYEGDKTPNIEYYQIKQLYDGSLYIYFYQENDLAYPESTHFTIEGLGTYQNDAFNHIYIPAYKLSNDEQILHVNAQIDGLSLSDVSDILIFSFQTDEKATLITKYYMEYQNAVKSLADFNLIDKAYFEEKLFSIYLKQLTIIKETEAIQTLPKDAKKLIFMFENILSDANLENVNTYYINLMHNNLEVKVSKIDEVLKNIVNAYEKKLNDNEVIEEAIIIYEEANKDIDDYLSVKINEAKNELRTNLLAYQPNYHNEETRSIIDRDILLVNSKNYNDELSMHVLKEFIMQELDQVMIVPYRLNALNELDTYLIGATNYIDDFLINLLDESKTLFNEAINYSEVNKVKEDLIHKIDSYIQGEVRKVKECIYDELSIEYSFDDEMEGIILNSLDEINAFNYQNENVLLALMTSIIQTFDSYILEKTKVKFTNELMVFVETNYLDLVMLEANFIDGLINMLNESLSLDSLNRNYDLSLLAIENKVDTIYKAYLEKLITDFDLLTSIYPYDFDELKNEVMMRFTKMIALSEEKRLSFENDLKEAVLKFALDNLKKDTTLWLNERLLPYEMSLPNLTLDIEQQFNEGLINVENELDLNQLIEQVTLRLNELVIYNDYLIKFDQIYQLLKHNYLYTEVDDKKLDLMYETYINIFPISSVDELEEKYNLGVDALSKIPRITLQNHEDALAEEKHNNLPNHAFLLIGLGLIFFLTSIWFILKRNKQRNKNIGTYDFLEDQKVLGYNHVIYLDYLNEEVIEQTVKLLSFEQIKELTEHDMIKEDESDGMKLLTYMGIIPAKNAVSLMDEDEETSNDGIIYNYSFMARLIQAPLESQKRYSDLKNYILSYPNVQLIKSFKNERYMYKNRTICKLWIHGQNIKVYLNLDINLIDKDKYTVTYVGDTKKHETTPLLYTINGPRNLKYAYELIDMYFKDGEVKENKPYYDYTKKYLDKQTLISRDLIRVKYTKIKEKGKNW</sequence>
<evidence type="ECO:0000313" key="3">
    <source>
        <dbReference type="EMBL" id="VEU81998.1"/>
    </source>
</evidence>
<dbReference type="KEGG" id="ahk:NCTC10172_00003"/>
<organism evidence="3 4">
    <name type="scientific">Acholeplasma hippikon</name>
    <dbReference type="NCBI Taxonomy" id="264636"/>
    <lineage>
        <taxon>Bacteria</taxon>
        <taxon>Bacillati</taxon>
        <taxon>Mycoplasmatota</taxon>
        <taxon>Mollicutes</taxon>
        <taxon>Acholeplasmatales</taxon>
        <taxon>Acholeplasmataceae</taxon>
        <taxon>Acholeplasma</taxon>
    </lineage>
</organism>
<evidence type="ECO:0000256" key="1">
    <source>
        <dbReference type="SAM" id="Phobius"/>
    </source>
</evidence>
<feature type="chain" id="PRO_5019001070" evidence="2">
    <location>
        <begin position="26"/>
        <end position="992"/>
    </location>
</feature>
<feature type="signal peptide" evidence="2">
    <location>
        <begin position="1"/>
        <end position="25"/>
    </location>
</feature>
<keyword evidence="1" id="KW-1133">Transmembrane helix</keyword>
<feature type="transmembrane region" description="Helical" evidence="1">
    <location>
        <begin position="718"/>
        <end position="737"/>
    </location>
</feature>
<accession>A0A449BHS4</accession>
<keyword evidence="1" id="KW-0812">Transmembrane</keyword>
<dbReference type="EMBL" id="LR215050">
    <property type="protein sequence ID" value="VEU81998.1"/>
    <property type="molecule type" value="Genomic_DNA"/>
</dbReference>
<dbReference type="Proteomes" id="UP000290909">
    <property type="component" value="Chromosome"/>
</dbReference>
<dbReference type="AlphaFoldDB" id="A0A449BHS4"/>
<evidence type="ECO:0000256" key="2">
    <source>
        <dbReference type="SAM" id="SignalP"/>
    </source>
</evidence>
<proteinExistence type="predicted"/>
<name>A0A449BHS4_9MOLU</name>
<protein>
    <submittedName>
        <fullName evidence="3">Uncharacterized protein</fullName>
    </submittedName>
</protein>
<keyword evidence="4" id="KW-1185">Reference proteome</keyword>